<sequence length="234" mass="25618">MTREGTQAVKNPDSGDSAWGEFGFPESEVAREALRYTQDIETPAMFHHSMRTYLYGRCVGEQRGVIPGRDYDDELLFLGCVLHDVGLTEEGNGEQRFEVDGADLAAEFLTRQGLPSERVEVVWDAIALHTSEGIASRKRPEIALVSAGARMDIAGHAGLLPPGYADRVHASLPRLHTAAVLHDVIVAQALAEPRKAPLFSLPGELLKLRTGAPRPTWEQITQSPGWNDYAGYEG</sequence>
<dbReference type="InterPro" id="IPR003607">
    <property type="entry name" value="HD/PDEase_dom"/>
</dbReference>
<dbReference type="PANTHER" id="PTHR35569:SF1">
    <property type="entry name" value="CYANAMIDE HYDRATASE DDI2-RELATED"/>
    <property type="match status" value="1"/>
</dbReference>
<evidence type="ECO:0000256" key="1">
    <source>
        <dbReference type="SAM" id="MobiDB-lite"/>
    </source>
</evidence>
<reference evidence="3 4" key="1">
    <citation type="journal article" date="2019" name="J. Ind. Microbiol. Biotechnol.">
        <title>The complete genomic sequence of Streptomyces spectabilis NRRL-2792 and identification of secondary metabolite biosynthetic gene clusters.</title>
        <authorList>
            <person name="Sinha A."/>
            <person name="Phillips-Salemka S."/>
            <person name="Niraula T.A."/>
            <person name="Short K.A."/>
            <person name="Niraula N.P."/>
        </authorList>
    </citation>
    <scope>NUCLEOTIDE SEQUENCE [LARGE SCALE GENOMIC DNA]</scope>
    <source>
        <strain evidence="3 4">NRRL 2792</strain>
    </source>
</reference>
<dbReference type="PANTHER" id="PTHR35569">
    <property type="entry name" value="CYANAMIDE HYDRATASE DDI2-RELATED"/>
    <property type="match status" value="1"/>
</dbReference>
<proteinExistence type="predicted"/>
<dbReference type="Pfam" id="PF01966">
    <property type="entry name" value="HD"/>
    <property type="match status" value="1"/>
</dbReference>
<evidence type="ECO:0000313" key="3">
    <source>
        <dbReference type="EMBL" id="QDQ15714.1"/>
    </source>
</evidence>
<feature type="region of interest" description="Disordered" evidence="1">
    <location>
        <begin position="1"/>
        <end position="22"/>
    </location>
</feature>
<dbReference type="CDD" id="cd00077">
    <property type="entry name" value="HDc"/>
    <property type="match status" value="1"/>
</dbReference>
<accession>A0A516RJA4</accession>
<dbReference type="EMBL" id="CP040916">
    <property type="protein sequence ID" value="QDQ15714.1"/>
    <property type="molecule type" value="Genomic_DNA"/>
</dbReference>
<dbReference type="RefSeq" id="WP_144322916.1">
    <property type="nucleotide sequence ID" value="NZ_CP040916.1"/>
</dbReference>
<evidence type="ECO:0000313" key="4">
    <source>
        <dbReference type="Proteomes" id="UP000316806"/>
    </source>
</evidence>
<name>A0A516RJA4_STRST</name>
<dbReference type="Proteomes" id="UP000316806">
    <property type="component" value="Chromosome"/>
</dbReference>
<dbReference type="InterPro" id="IPR006674">
    <property type="entry name" value="HD_domain"/>
</dbReference>
<feature type="domain" description="HD" evidence="2">
    <location>
        <begin position="46"/>
        <end position="136"/>
    </location>
</feature>
<gene>
    <name evidence="3" type="ORF">FH965_38440</name>
</gene>
<protein>
    <submittedName>
        <fullName evidence="3">HD domain-containing protein</fullName>
    </submittedName>
</protein>
<dbReference type="Gene3D" id="1.10.3210.10">
    <property type="entry name" value="Hypothetical protein af1432"/>
    <property type="match status" value="1"/>
</dbReference>
<organism evidence="3 4">
    <name type="scientific">Streptomyces spectabilis</name>
    <dbReference type="NCBI Taxonomy" id="68270"/>
    <lineage>
        <taxon>Bacteria</taxon>
        <taxon>Bacillati</taxon>
        <taxon>Actinomycetota</taxon>
        <taxon>Actinomycetes</taxon>
        <taxon>Kitasatosporales</taxon>
        <taxon>Streptomycetaceae</taxon>
        <taxon>Streptomyces</taxon>
    </lineage>
</organism>
<dbReference type="AlphaFoldDB" id="A0A516RJA4"/>
<dbReference type="SUPFAM" id="SSF109604">
    <property type="entry name" value="HD-domain/PDEase-like"/>
    <property type="match status" value="1"/>
</dbReference>
<evidence type="ECO:0000259" key="2">
    <source>
        <dbReference type="Pfam" id="PF01966"/>
    </source>
</evidence>